<accession>S4VU61</accession>
<evidence type="ECO:0000313" key="1">
    <source>
        <dbReference type="EMBL" id="AGO82945.1"/>
    </source>
</evidence>
<dbReference type="GeneID" id="16512949"/>
<dbReference type="KEGG" id="vg:16512949"/>
<protein>
    <submittedName>
        <fullName evidence="1">Uncharacterized protein</fullName>
    </submittedName>
</protein>
<dbReference type="RefSeq" id="YP_008319614.1">
    <property type="nucleotide sequence ID" value="NC_021858.1"/>
</dbReference>
<dbReference type="Proteomes" id="UP000201566">
    <property type="component" value="Segment"/>
</dbReference>
<proteinExistence type="predicted"/>
<reference evidence="1 2" key="1">
    <citation type="journal article" date="2013" name="Science">
        <title>Pandoraviruses: amoeba viruses with genomes up to 2.5 Mb reaching that of parasitic eukaryotes.</title>
        <authorList>
            <person name="Philippe N."/>
            <person name="Legendre M."/>
            <person name="Doutre G."/>
            <person name="Coute Y."/>
            <person name="Poirot O."/>
            <person name="Lescot M."/>
            <person name="Arslan D."/>
            <person name="Seltzer V."/>
            <person name="Bertaux L."/>
            <person name="Bruley C."/>
            <person name="Garin J."/>
            <person name="Claverie J.M."/>
            <person name="Abergel C."/>
        </authorList>
    </citation>
    <scope>NUCLEOTIDE SEQUENCE [LARGE SCALE GENOMIC DNA]</scope>
    <source>
        <strain evidence="1">Melbourne</strain>
    </source>
</reference>
<organism evidence="1 2">
    <name type="scientific">Pandoravirus dulcis</name>
    <dbReference type="NCBI Taxonomy" id="1349409"/>
    <lineage>
        <taxon>Viruses</taxon>
        <taxon>Pandoravirus</taxon>
    </lineage>
</organism>
<sequence>MNGEQRPLRFIWGRGVVPRLPRRPSQKDWNIENAACAFEDLIRSGDIIDRTRQALGTPDIFTVAISGAKFVDGVLQTKAGSRAIMRRRVDPQQPGTTFIIIGLFTTADHGARGDRTFDTYTGTLNLLEEAYRARIAAP</sequence>
<gene>
    <name evidence="1" type="ORF">pdul_cds_760</name>
</gene>
<evidence type="ECO:0000313" key="2">
    <source>
        <dbReference type="Proteomes" id="UP000201566"/>
    </source>
</evidence>
<name>S4VU61_9VIRU</name>
<dbReference type="EMBL" id="KC977570">
    <property type="protein sequence ID" value="AGO82945.1"/>
    <property type="molecule type" value="Genomic_DNA"/>
</dbReference>